<comment type="caution">
    <text evidence="1">The sequence shown here is derived from an EMBL/GenBank/DDBJ whole genome shotgun (WGS) entry which is preliminary data.</text>
</comment>
<accession>M6K7S3</accession>
<organism evidence="1 2">
    <name type="scientific">Leptospira interrogans serovar Pyrogenes str. L0374</name>
    <dbReference type="NCBI Taxonomy" id="1049928"/>
    <lineage>
        <taxon>Bacteria</taxon>
        <taxon>Pseudomonadati</taxon>
        <taxon>Spirochaetota</taxon>
        <taxon>Spirochaetia</taxon>
        <taxon>Leptospirales</taxon>
        <taxon>Leptospiraceae</taxon>
        <taxon>Leptospira</taxon>
    </lineage>
</organism>
<gene>
    <name evidence="1" type="ORF">LEP1GSC083_0011</name>
</gene>
<protein>
    <submittedName>
        <fullName evidence="1">Uncharacterized protein</fullName>
    </submittedName>
</protein>
<sequence length="60" mass="6921">MRKTLIYILLFTFLTSHLYAHRVILKSGEQLSGDLKETEGTSDYIIITTEGEDIKIFKKT</sequence>
<dbReference type="AlphaFoldDB" id="M6K7S3"/>
<evidence type="ECO:0000313" key="2">
    <source>
        <dbReference type="Proteomes" id="UP000012137"/>
    </source>
</evidence>
<evidence type="ECO:0000313" key="1">
    <source>
        <dbReference type="EMBL" id="EMN27855.1"/>
    </source>
</evidence>
<dbReference type="Proteomes" id="UP000012137">
    <property type="component" value="Unassembled WGS sequence"/>
</dbReference>
<reference evidence="1 2" key="1">
    <citation type="submission" date="2013-01" db="EMBL/GenBank/DDBJ databases">
        <authorList>
            <person name="Harkins D.M."/>
            <person name="Durkin A.S."/>
            <person name="Brinkac L.M."/>
            <person name="Haft D.H."/>
            <person name="Selengut J.D."/>
            <person name="Sanka R."/>
            <person name="DePew J."/>
            <person name="Purushe J."/>
            <person name="Peacock S.J."/>
            <person name="Thaipadungpanit J."/>
            <person name="Wuthiekanun V.W."/>
            <person name="Day N.P."/>
            <person name="Vinetz J.M."/>
            <person name="Sutton G.G."/>
            <person name="Nierman W.C."/>
            <person name="Fouts D.E."/>
        </authorList>
    </citation>
    <scope>NUCLEOTIDE SEQUENCE [LARGE SCALE GENOMIC DNA]</scope>
    <source>
        <strain evidence="1 2">L0374</strain>
    </source>
</reference>
<dbReference type="EMBL" id="AHMZ02000154">
    <property type="protein sequence ID" value="EMN27855.1"/>
    <property type="molecule type" value="Genomic_DNA"/>
</dbReference>
<name>M6K7S3_LEPIR</name>
<proteinExistence type="predicted"/>